<keyword evidence="1" id="KW-1133">Transmembrane helix</keyword>
<dbReference type="RefSeq" id="WP_167516181.1">
    <property type="nucleotide sequence ID" value="NZ_CP043451.1"/>
</dbReference>
<gene>
    <name evidence="2" type="ORF">J3L21_13425</name>
</gene>
<accession>A0ABX7UJC6</accession>
<evidence type="ECO:0000256" key="1">
    <source>
        <dbReference type="SAM" id="Phobius"/>
    </source>
</evidence>
<name>A0ABX7UJC6_9SPHI</name>
<dbReference type="Proteomes" id="UP000663940">
    <property type="component" value="Chromosome"/>
</dbReference>
<proteinExistence type="predicted"/>
<reference evidence="2 3" key="1">
    <citation type="submission" date="2021-03" db="EMBL/GenBank/DDBJ databases">
        <title>Mucilaginibacter strains isolated from gold and copper mining confer multi heavy-metal resistance.</title>
        <authorList>
            <person name="Li Y."/>
        </authorList>
    </citation>
    <scope>NUCLEOTIDE SEQUENCE [LARGE SCALE GENOMIC DNA]</scope>
    <source>
        <strain evidence="2 3">P2-4</strain>
    </source>
</reference>
<keyword evidence="1" id="KW-0812">Transmembrane</keyword>
<dbReference type="EMBL" id="CP071880">
    <property type="protein sequence ID" value="QTE52909.1"/>
    <property type="molecule type" value="Genomic_DNA"/>
</dbReference>
<evidence type="ECO:0000313" key="2">
    <source>
        <dbReference type="EMBL" id="QTE52909.1"/>
    </source>
</evidence>
<keyword evidence="1" id="KW-0472">Membrane</keyword>
<protein>
    <submittedName>
        <fullName evidence="2">Uncharacterized protein</fullName>
    </submittedName>
</protein>
<sequence length="52" mass="5932">MKYLNLVYILIPIGGIYLGVTVLNLLNSEQGLNTAQYKSDFNVNWPYDKPNL</sequence>
<evidence type="ECO:0000313" key="3">
    <source>
        <dbReference type="Proteomes" id="UP000663940"/>
    </source>
</evidence>
<feature type="transmembrane region" description="Helical" evidence="1">
    <location>
        <begin position="6"/>
        <end position="26"/>
    </location>
</feature>
<keyword evidence="3" id="KW-1185">Reference proteome</keyword>
<organism evidence="2 3">
    <name type="scientific">Mucilaginibacter rubeus</name>
    <dbReference type="NCBI Taxonomy" id="2027860"/>
    <lineage>
        <taxon>Bacteria</taxon>
        <taxon>Pseudomonadati</taxon>
        <taxon>Bacteroidota</taxon>
        <taxon>Sphingobacteriia</taxon>
        <taxon>Sphingobacteriales</taxon>
        <taxon>Sphingobacteriaceae</taxon>
        <taxon>Mucilaginibacter</taxon>
    </lineage>
</organism>